<dbReference type="PROSITE" id="PS51767">
    <property type="entry name" value="PEPTIDASE_A1"/>
    <property type="match status" value="1"/>
</dbReference>
<keyword evidence="1" id="KW-0645">Protease</keyword>
<protein>
    <recommendedName>
        <fullName evidence="3">Peptidase A1 domain-containing protein</fullName>
    </recommendedName>
</protein>
<evidence type="ECO:0000256" key="2">
    <source>
        <dbReference type="ARBA" id="ARBA00022801"/>
    </source>
</evidence>
<dbReference type="SUPFAM" id="SSF50630">
    <property type="entry name" value="Acid proteases"/>
    <property type="match status" value="1"/>
</dbReference>
<keyword evidence="5" id="KW-1185">Reference proteome</keyword>
<dbReference type="Proteomes" id="UP000266723">
    <property type="component" value="Unassembled WGS sequence"/>
</dbReference>
<dbReference type="Gene3D" id="2.40.70.10">
    <property type="entry name" value="Acid Proteases"/>
    <property type="match status" value="1"/>
</dbReference>
<keyword evidence="2" id="KW-0378">Hydrolase</keyword>
<sequence length="100" mass="11018">MVTTRNIIIDSGTTFTFLESGFYEKFGAAVEASVTGAKCVSDPQGMLTYCFKARDKKIGLPEITVHFTGADVKLSPTNAFLKKDDVFESILRFNMMFCVG</sequence>
<dbReference type="InterPro" id="IPR033121">
    <property type="entry name" value="PEPTIDASE_A1"/>
</dbReference>
<evidence type="ECO:0000313" key="5">
    <source>
        <dbReference type="Proteomes" id="UP000266723"/>
    </source>
</evidence>
<dbReference type="InterPro" id="IPR051708">
    <property type="entry name" value="Plant_Aspart_Prot_A1"/>
</dbReference>
<evidence type="ECO:0000256" key="1">
    <source>
        <dbReference type="ARBA" id="ARBA00022670"/>
    </source>
</evidence>
<organism evidence="4 5">
    <name type="scientific">Brassica cretica</name>
    <name type="common">Mustard</name>
    <dbReference type="NCBI Taxonomy" id="69181"/>
    <lineage>
        <taxon>Eukaryota</taxon>
        <taxon>Viridiplantae</taxon>
        <taxon>Streptophyta</taxon>
        <taxon>Embryophyta</taxon>
        <taxon>Tracheophyta</taxon>
        <taxon>Spermatophyta</taxon>
        <taxon>Magnoliopsida</taxon>
        <taxon>eudicotyledons</taxon>
        <taxon>Gunneridae</taxon>
        <taxon>Pentapetalae</taxon>
        <taxon>rosids</taxon>
        <taxon>malvids</taxon>
        <taxon>Brassicales</taxon>
        <taxon>Brassicaceae</taxon>
        <taxon>Brassiceae</taxon>
        <taxon>Brassica</taxon>
    </lineage>
</organism>
<accession>A0ABQ7E243</accession>
<comment type="caution">
    <text evidence="4">The sequence shown here is derived from an EMBL/GenBank/DDBJ whole genome shotgun (WGS) entry which is preliminary data.</text>
</comment>
<dbReference type="InterPro" id="IPR021109">
    <property type="entry name" value="Peptidase_aspartic_dom_sf"/>
</dbReference>
<dbReference type="PANTHER" id="PTHR47967:SF79">
    <property type="entry name" value="ASPARTYL PROTEASE FAMILY PROTEIN"/>
    <property type="match status" value="1"/>
</dbReference>
<proteinExistence type="predicted"/>
<dbReference type="EMBL" id="QGKV02000299">
    <property type="protein sequence ID" value="KAF3590580.1"/>
    <property type="molecule type" value="Genomic_DNA"/>
</dbReference>
<dbReference type="PANTHER" id="PTHR47967">
    <property type="entry name" value="OS07G0603500 PROTEIN-RELATED"/>
    <property type="match status" value="1"/>
</dbReference>
<feature type="domain" description="Peptidase A1" evidence="3">
    <location>
        <begin position="1"/>
        <end position="100"/>
    </location>
</feature>
<evidence type="ECO:0000259" key="3">
    <source>
        <dbReference type="PROSITE" id="PS51767"/>
    </source>
</evidence>
<reference evidence="4 5" key="1">
    <citation type="journal article" date="2020" name="BMC Genomics">
        <title>Intraspecific diversification of the crop wild relative Brassica cretica Lam. using demographic model selection.</title>
        <authorList>
            <person name="Kioukis A."/>
            <person name="Michalopoulou V.A."/>
            <person name="Briers L."/>
            <person name="Pirintsos S."/>
            <person name="Studholme D.J."/>
            <person name="Pavlidis P."/>
            <person name="Sarris P.F."/>
        </authorList>
    </citation>
    <scope>NUCLEOTIDE SEQUENCE [LARGE SCALE GENOMIC DNA]</scope>
    <source>
        <strain evidence="5">cv. PFS-1207/04</strain>
    </source>
</reference>
<name>A0ABQ7E243_BRACR</name>
<dbReference type="Pfam" id="PF14541">
    <property type="entry name" value="TAXi_C"/>
    <property type="match status" value="1"/>
</dbReference>
<evidence type="ECO:0000313" key="4">
    <source>
        <dbReference type="EMBL" id="KAF3590580.1"/>
    </source>
</evidence>
<dbReference type="InterPro" id="IPR032799">
    <property type="entry name" value="TAXi_C"/>
</dbReference>
<gene>
    <name evidence="4" type="ORF">DY000_02020240</name>
</gene>